<protein>
    <recommendedName>
        <fullName evidence="3 8">Pectinesterase</fullName>
        <ecNumber evidence="3 8">3.1.1.11</ecNumber>
    </recommendedName>
</protein>
<feature type="chain" id="PRO_5040536760" description="Pectinesterase" evidence="8">
    <location>
        <begin position="22"/>
        <end position="339"/>
    </location>
</feature>
<evidence type="ECO:0000256" key="5">
    <source>
        <dbReference type="ARBA" id="ARBA00023085"/>
    </source>
</evidence>
<evidence type="ECO:0000259" key="9">
    <source>
        <dbReference type="Pfam" id="PF01095"/>
    </source>
</evidence>
<feature type="signal peptide" evidence="8">
    <location>
        <begin position="1"/>
        <end position="21"/>
    </location>
</feature>
<evidence type="ECO:0000256" key="3">
    <source>
        <dbReference type="ARBA" id="ARBA00013229"/>
    </source>
</evidence>
<gene>
    <name evidence="10" type="ORF">G6F64_001809</name>
</gene>
<dbReference type="PANTHER" id="PTHR31321">
    <property type="entry name" value="ACYL-COA THIOESTER HYDROLASE YBHC-RELATED"/>
    <property type="match status" value="1"/>
</dbReference>
<feature type="active site" evidence="7">
    <location>
        <position position="175"/>
    </location>
</feature>
<dbReference type="EC" id="3.1.1.11" evidence="3 8"/>
<dbReference type="InterPro" id="IPR000070">
    <property type="entry name" value="Pectinesterase_cat"/>
</dbReference>
<reference evidence="10" key="1">
    <citation type="journal article" date="2020" name="Microb. Genom.">
        <title>Genetic diversity of clinical and environmental Mucorales isolates obtained from an investigation of mucormycosis cases among solid organ transplant recipients.</title>
        <authorList>
            <person name="Nguyen M.H."/>
            <person name="Kaul D."/>
            <person name="Muto C."/>
            <person name="Cheng S.J."/>
            <person name="Richter R.A."/>
            <person name="Bruno V.M."/>
            <person name="Liu G."/>
            <person name="Beyhan S."/>
            <person name="Sundermann A.J."/>
            <person name="Mounaud S."/>
            <person name="Pasculle A.W."/>
            <person name="Nierman W.C."/>
            <person name="Driscoll E."/>
            <person name="Cumbie R."/>
            <person name="Clancy C.J."/>
            <person name="Dupont C.L."/>
        </authorList>
    </citation>
    <scope>NUCLEOTIDE SEQUENCE</scope>
    <source>
        <strain evidence="10">GL11</strain>
    </source>
</reference>
<keyword evidence="8" id="KW-0961">Cell wall biogenesis/degradation</keyword>
<comment type="caution">
    <text evidence="10">The sequence shown here is derived from an EMBL/GenBank/DDBJ whole genome shotgun (WGS) entry which is preliminary data.</text>
</comment>
<keyword evidence="5 8" id="KW-0063">Aspartyl esterase</keyword>
<dbReference type="GO" id="GO:0045490">
    <property type="term" value="P:pectin catabolic process"/>
    <property type="evidence" value="ECO:0007669"/>
    <property type="project" value="UniProtKB-UniRule"/>
</dbReference>
<dbReference type="Proteomes" id="UP000716291">
    <property type="component" value="Unassembled WGS sequence"/>
</dbReference>
<dbReference type="PROSITE" id="PS00503">
    <property type="entry name" value="PECTINESTERASE_2"/>
    <property type="match status" value="1"/>
</dbReference>
<dbReference type="GO" id="GO:0030599">
    <property type="term" value="F:pectinesterase activity"/>
    <property type="evidence" value="ECO:0007669"/>
    <property type="project" value="UniProtKB-UniRule"/>
</dbReference>
<sequence>MRLSLDQILISSSLLVSLANAISTTLHVCSSCDYTSITSALNALPNTTETWTVAIAPGNYKEKIILTRNNVILKPSSSKGKVSIQYDSFKDTQSHVGKDSDAAVLAVRGQNVKVYDMTIANIFHQTKNMANLALSVEAKQVSFYGVNFYGFQDTLYVTKNSTAYFKNCHVEGSVDFIFGSGVGYFEDCEIASNMNGGYITAHKRDSADAEGGLYFNNCKTFATLPSGPLADTKNTSMSFTSPSQFPNSCYLGRPWNQHARVVFMNSEIGSHIKPAAWSIWQAKDPRTDGVAFYEYNDGGNNPWNASIRANFSSLLTESEAKQYTLKNVFKHYSWIDSKY</sequence>
<dbReference type="Gene3D" id="2.160.20.10">
    <property type="entry name" value="Single-stranded right-handed beta-helix, Pectin lyase-like"/>
    <property type="match status" value="1"/>
</dbReference>
<dbReference type="SUPFAM" id="SSF51126">
    <property type="entry name" value="Pectin lyase-like"/>
    <property type="match status" value="1"/>
</dbReference>
<evidence type="ECO:0000256" key="7">
    <source>
        <dbReference type="PROSITE-ProRule" id="PRU10040"/>
    </source>
</evidence>
<comment type="similarity">
    <text evidence="2">Belongs to the pectinesterase family.</text>
</comment>
<keyword evidence="8" id="KW-0732">Signal</keyword>
<dbReference type="InterPro" id="IPR011050">
    <property type="entry name" value="Pectin_lyase_fold/virulence"/>
</dbReference>
<dbReference type="InterPro" id="IPR033131">
    <property type="entry name" value="Pectinesterase_Asp_AS"/>
</dbReference>
<dbReference type="OrthoDB" id="1546079at2759"/>
<evidence type="ECO:0000256" key="6">
    <source>
        <dbReference type="ARBA" id="ARBA00047928"/>
    </source>
</evidence>
<organism evidence="10 11">
    <name type="scientific">Rhizopus oryzae</name>
    <name type="common">Mucormycosis agent</name>
    <name type="synonym">Rhizopus arrhizus var. delemar</name>
    <dbReference type="NCBI Taxonomy" id="64495"/>
    <lineage>
        <taxon>Eukaryota</taxon>
        <taxon>Fungi</taxon>
        <taxon>Fungi incertae sedis</taxon>
        <taxon>Mucoromycota</taxon>
        <taxon>Mucoromycotina</taxon>
        <taxon>Mucoromycetes</taxon>
        <taxon>Mucorales</taxon>
        <taxon>Mucorineae</taxon>
        <taxon>Rhizopodaceae</taxon>
        <taxon>Rhizopus</taxon>
    </lineage>
</organism>
<dbReference type="GO" id="GO:0042545">
    <property type="term" value="P:cell wall modification"/>
    <property type="evidence" value="ECO:0007669"/>
    <property type="project" value="UniProtKB-UniRule"/>
</dbReference>
<proteinExistence type="inferred from homology"/>
<comment type="pathway">
    <text evidence="1 8">Glycan metabolism; pectin degradation; 2-dehydro-3-deoxy-D-gluconate from pectin: step 1/5.</text>
</comment>
<dbReference type="InterPro" id="IPR012334">
    <property type="entry name" value="Pectin_lyas_fold"/>
</dbReference>
<evidence type="ECO:0000256" key="2">
    <source>
        <dbReference type="ARBA" id="ARBA00008891"/>
    </source>
</evidence>
<evidence type="ECO:0000313" key="10">
    <source>
        <dbReference type="EMBL" id="KAG1313999.1"/>
    </source>
</evidence>
<evidence type="ECO:0000313" key="11">
    <source>
        <dbReference type="Proteomes" id="UP000716291"/>
    </source>
</evidence>
<dbReference type="AlphaFoldDB" id="A0A9P6XHU2"/>
<accession>A0A9P6XHU2</accession>
<keyword evidence="8" id="KW-0964">Secreted</keyword>
<keyword evidence="4 8" id="KW-0378">Hydrolase</keyword>
<comment type="function">
    <text evidence="8">Involved in maceration and soft-rotting of plant tissue.</text>
</comment>
<dbReference type="PANTHER" id="PTHR31321:SF57">
    <property type="entry name" value="PECTINESTERASE 53-RELATED"/>
    <property type="match status" value="1"/>
</dbReference>
<dbReference type="GO" id="GO:0005576">
    <property type="term" value="C:extracellular region"/>
    <property type="evidence" value="ECO:0007669"/>
    <property type="project" value="UniProtKB-SubCell"/>
</dbReference>
<name>A0A9P6XHU2_RHIOR</name>
<comment type="catalytic activity">
    <reaction evidence="6 8">
        <text>[(1-&gt;4)-alpha-D-galacturonosyl methyl ester](n) + n H2O = [(1-&gt;4)-alpha-D-galacturonosyl](n) + n methanol + n H(+)</text>
        <dbReference type="Rhea" id="RHEA:22380"/>
        <dbReference type="Rhea" id="RHEA-COMP:14570"/>
        <dbReference type="Rhea" id="RHEA-COMP:14573"/>
        <dbReference type="ChEBI" id="CHEBI:15377"/>
        <dbReference type="ChEBI" id="CHEBI:15378"/>
        <dbReference type="ChEBI" id="CHEBI:17790"/>
        <dbReference type="ChEBI" id="CHEBI:140522"/>
        <dbReference type="ChEBI" id="CHEBI:140523"/>
        <dbReference type="EC" id="3.1.1.11"/>
    </reaction>
</comment>
<evidence type="ECO:0000256" key="1">
    <source>
        <dbReference type="ARBA" id="ARBA00005184"/>
    </source>
</evidence>
<keyword evidence="11" id="KW-1185">Reference proteome</keyword>
<dbReference type="Pfam" id="PF01095">
    <property type="entry name" value="Pectinesterase"/>
    <property type="match status" value="1"/>
</dbReference>
<evidence type="ECO:0000256" key="8">
    <source>
        <dbReference type="RuleBase" id="RU000589"/>
    </source>
</evidence>
<comment type="subcellular location">
    <subcellularLocation>
        <location evidence="8">Secreted</location>
    </subcellularLocation>
</comment>
<feature type="domain" description="Pectinesterase catalytic" evidence="9">
    <location>
        <begin position="31"/>
        <end position="328"/>
    </location>
</feature>
<evidence type="ECO:0000256" key="4">
    <source>
        <dbReference type="ARBA" id="ARBA00022801"/>
    </source>
</evidence>
<dbReference type="EMBL" id="JAANQT010000146">
    <property type="protein sequence ID" value="KAG1313999.1"/>
    <property type="molecule type" value="Genomic_DNA"/>
</dbReference>